<dbReference type="Proteomes" id="UP001328107">
    <property type="component" value="Unassembled WGS sequence"/>
</dbReference>
<name>A0AAN5DDU2_9BILA</name>
<reference evidence="4" key="1">
    <citation type="submission" date="2022-10" db="EMBL/GenBank/DDBJ databases">
        <title>Genome assembly of Pristionchus species.</title>
        <authorList>
            <person name="Yoshida K."/>
            <person name="Sommer R.J."/>
        </authorList>
    </citation>
    <scope>NUCLEOTIDE SEQUENCE [LARGE SCALE GENOMIC DNA]</scope>
    <source>
        <strain evidence="4">RS5460</strain>
    </source>
</reference>
<feature type="coiled-coil region" evidence="1">
    <location>
        <begin position="64"/>
        <end position="91"/>
    </location>
</feature>
<feature type="compositionally biased region" description="Basic and acidic residues" evidence="2">
    <location>
        <begin position="247"/>
        <end position="271"/>
    </location>
</feature>
<evidence type="ECO:0000313" key="4">
    <source>
        <dbReference type="Proteomes" id="UP001328107"/>
    </source>
</evidence>
<dbReference type="EMBL" id="BTRK01000006">
    <property type="protein sequence ID" value="GMR61686.1"/>
    <property type="molecule type" value="Genomic_DNA"/>
</dbReference>
<keyword evidence="1" id="KW-0175">Coiled coil</keyword>
<comment type="caution">
    <text evidence="3">The sequence shown here is derived from an EMBL/GenBank/DDBJ whole genome shotgun (WGS) entry which is preliminary data.</text>
</comment>
<dbReference type="AlphaFoldDB" id="A0AAN5DDU2"/>
<feature type="region of interest" description="Disordered" evidence="2">
    <location>
        <begin position="247"/>
        <end position="285"/>
    </location>
</feature>
<proteinExistence type="predicted"/>
<organism evidence="3 4">
    <name type="scientific">Pristionchus mayeri</name>
    <dbReference type="NCBI Taxonomy" id="1317129"/>
    <lineage>
        <taxon>Eukaryota</taxon>
        <taxon>Metazoa</taxon>
        <taxon>Ecdysozoa</taxon>
        <taxon>Nematoda</taxon>
        <taxon>Chromadorea</taxon>
        <taxon>Rhabditida</taxon>
        <taxon>Rhabditina</taxon>
        <taxon>Diplogasteromorpha</taxon>
        <taxon>Diplogasteroidea</taxon>
        <taxon>Neodiplogasteridae</taxon>
        <taxon>Pristionchus</taxon>
    </lineage>
</organism>
<accession>A0AAN5DDU2</accession>
<evidence type="ECO:0000313" key="3">
    <source>
        <dbReference type="EMBL" id="GMR61686.1"/>
    </source>
</evidence>
<protein>
    <submittedName>
        <fullName evidence="3">Uncharacterized protein</fullName>
    </submittedName>
</protein>
<gene>
    <name evidence="3" type="ORF">PMAYCL1PPCAC_31881</name>
</gene>
<evidence type="ECO:0000256" key="1">
    <source>
        <dbReference type="SAM" id="Coils"/>
    </source>
</evidence>
<keyword evidence="4" id="KW-1185">Reference proteome</keyword>
<evidence type="ECO:0000256" key="2">
    <source>
        <dbReference type="SAM" id="MobiDB-lite"/>
    </source>
</evidence>
<sequence length="285" mass="33363">MRMESIDLASIVNDLQKLIYSTRETTVEENAIGTANTLQHAFQRATAEFVRPAITSDNGQKKNGQVLDQQLRLLKLENRALQNELENIAVTTEHVQQSHRTTMQSIMRGDVPSQVPGVGWERHHLERLLEPSTRKCEVAKHTPSEEQEHLRVFACAVKQILRDAESKFYGQRDMMERVAFENYVMRNLLENGSDKVDYRELVRSFREVTPTEPHKSEEENVADFTHKDIIKASERFEDEFWEEHERDRAEMEKKAIQEEEKRRKEQEREDGANAVEGLLRQYTRK</sequence>